<dbReference type="PANTHER" id="PTHR30055">
    <property type="entry name" value="HTH-TYPE TRANSCRIPTIONAL REGULATOR RUTR"/>
    <property type="match status" value="1"/>
</dbReference>
<dbReference type="PRINTS" id="PR00455">
    <property type="entry name" value="HTHTETR"/>
</dbReference>
<dbReference type="AlphaFoldDB" id="A0A0W8IJ77"/>
<evidence type="ECO:0000313" key="6">
    <source>
        <dbReference type="Proteomes" id="UP000054023"/>
    </source>
</evidence>
<dbReference type="STRING" id="317018.AVL63_12335"/>
<proteinExistence type="predicted"/>
<evidence type="ECO:0000313" key="7">
    <source>
        <dbReference type="Proteomes" id="UP000546252"/>
    </source>
</evidence>
<keyword evidence="6" id="KW-1185">Reference proteome</keyword>
<dbReference type="Proteomes" id="UP000054023">
    <property type="component" value="Unassembled WGS sequence"/>
</dbReference>
<dbReference type="EMBL" id="JACJIH010000001">
    <property type="protein sequence ID" value="MBA8921810.1"/>
    <property type="molecule type" value="Genomic_DNA"/>
</dbReference>
<dbReference type="Pfam" id="PF00440">
    <property type="entry name" value="TetR_N"/>
    <property type="match status" value="1"/>
</dbReference>
<dbReference type="Gene3D" id="1.10.357.10">
    <property type="entry name" value="Tetracycline Repressor, domain 2"/>
    <property type="match status" value="1"/>
</dbReference>
<dbReference type="InterPro" id="IPR001647">
    <property type="entry name" value="HTH_TetR"/>
</dbReference>
<organism evidence="4 6">
    <name type="scientific">Nesterenkonia jeotgali</name>
    <dbReference type="NCBI Taxonomy" id="317018"/>
    <lineage>
        <taxon>Bacteria</taxon>
        <taxon>Bacillati</taxon>
        <taxon>Actinomycetota</taxon>
        <taxon>Actinomycetes</taxon>
        <taxon>Micrococcales</taxon>
        <taxon>Micrococcaceae</taxon>
        <taxon>Nesterenkonia</taxon>
    </lineage>
</organism>
<protein>
    <submittedName>
        <fullName evidence="5">AcrR family transcriptional regulator</fullName>
    </submittedName>
</protein>
<dbReference type="InterPro" id="IPR009057">
    <property type="entry name" value="Homeodomain-like_sf"/>
</dbReference>
<comment type="caution">
    <text evidence="4">The sequence shown here is derived from an EMBL/GenBank/DDBJ whole genome shotgun (WGS) entry which is preliminary data.</text>
</comment>
<reference evidence="6" key="2">
    <citation type="submission" date="2015-12" db="EMBL/GenBank/DDBJ databases">
        <authorList>
            <person name="Nair G.R."/>
            <person name="Kaur G."/>
            <person name="Mayilraj S."/>
        </authorList>
    </citation>
    <scope>NUCLEOTIDE SEQUENCE [LARGE SCALE GENOMIC DNA]</scope>
    <source>
        <strain evidence="6">CD08_7</strain>
    </source>
</reference>
<dbReference type="EMBL" id="LQBM01000002">
    <property type="protein sequence ID" value="KUG59843.1"/>
    <property type="molecule type" value="Genomic_DNA"/>
</dbReference>
<dbReference type="SUPFAM" id="SSF46689">
    <property type="entry name" value="Homeodomain-like"/>
    <property type="match status" value="1"/>
</dbReference>
<evidence type="ECO:0000256" key="1">
    <source>
        <dbReference type="ARBA" id="ARBA00023125"/>
    </source>
</evidence>
<dbReference type="InterPro" id="IPR050109">
    <property type="entry name" value="HTH-type_TetR-like_transc_reg"/>
</dbReference>
<dbReference type="PANTHER" id="PTHR30055:SF200">
    <property type="entry name" value="HTH-TYPE TRANSCRIPTIONAL REPRESSOR BDCR"/>
    <property type="match status" value="1"/>
</dbReference>
<accession>A0A0W8IJ77</accession>
<gene>
    <name evidence="4" type="ORF">AVL63_12335</name>
    <name evidence="5" type="ORF">HNR24_001743</name>
</gene>
<dbReference type="InterPro" id="IPR036271">
    <property type="entry name" value="Tet_transcr_reg_TetR-rel_C_sf"/>
</dbReference>
<feature type="DNA-binding region" description="H-T-H motif" evidence="2">
    <location>
        <begin position="28"/>
        <end position="47"/>
    </location>
</feature>
<dbReference type="RefSeq" id="WP_058888077.1">
    <property type="nucleotide sequence ID" value="NZ_BAAAKT010000004.1"/>
</dbReference>
<keyword evidence="1 2" id="KW-0238">DNA-binding</keyword>
<name>A0A0W8IJ77_9MICC</name>
<reference evidence="5 7" key="3">
    <citation type="submission" date="2020-08" db="EMBL/GenBank/DDBJ databases">
        <title>Sequencing the genomes of 1000 actinobacteria strains.</title>
        <authorList>
            <person name="Klenk H.-P."/>
        </authorList>
    </citation>
    <scope>NUCLEOTIDE SEQUENCE [LARGE SCALE GENOMIC DNA]</scope>
    <source>
        <strain evidence="5 7">DSM 19081</strain>
    </source>
</reference>
<dbReference type="OrthoDB" id="3196926at2"/>
<dbReference type="PROSITE" id="PS50977">
    <property type="entry name" value="HTH_TETR_2"/>
    <property type="match status" value="1"/>
</dbReference>
<evidence type="ECO:0000256" key="2">
    <source>
        <dbReference type="PROSITE-ProRule" id="PRU00335"/>
    </source>
</evidence>
<dbReference type="SUPFAM" id="SSF48498">
    <property type="entry name" value="Tetracyclin repressor-like, C-terminal domain"/>
    <property type="match status" value="1"/>
</dbReference>
<dbReference type="GO" id="GO:0003700">
    <property type="term" value="F:DNA-binding transcription factor activity"/>
    <property type="evidence" value="ECO:0007669"/>
    <property type="project" value="TreeGrafter"/>
</dbReference>
<sequence>MANPQLTRTRILDAAERLFFQEGIATTGVDRAAAAAGVSIVTLYKHFGSKDNLLREILARRLQDWSAHWEAAVGAAGSPRERVLAIFTGIETFRAAAGETQWCCFLATASERPAPAPDAQDPVFELIRQDTAMVTSRLRTLAAEADCPDPELGADSILLIYNGVLASLLRGAPAKPMASARAAAGLIVDTWAESSGSTPPASAAVG</sequence>
<dbReference type="Proteomes" id="UP000546252">
    <property type="component" value="Unassembled WGS sequence"/>
</dbReference>
<dbReference type="GO" id="GO:0000976">
    <property type="term" value="F:transcription cis-regulatory region binding"/>
    <property type="evidence" value="ECO:0007669"/>
    <property type="project" value="TreeGrafter"/>
</dbReference>
<reference evidence="4" key="1">
    <citation type="submission" date="2015-12" db="EMBL/GenBank/DDBJ databases">
        <authorList>
            <person name="Shamseldin A."/>
            <person name="Moawad H."/>
            <person name="Abd El-Rahim W.M."/>
            <person name="Sadowsky M.J."/>
        </authorList>
    </citation>
    <scope>NUCLEOTIDE SEQUENCE [LARGE SCALE GENOMIC DNA]</scope>
    <source>
        <strain evidence="4">CD08_7</strain>
    </source>
</reference>
<evidence type="ECO:0000259" key="3">
    <source>
        <dbReference type="PROSITE" id="PS50977"/>
    </source>
</evidence>
<evidence type="ECO:0000313" key="5">
    <source>
        <dbReference type="EMBL" id="MBA8921810.1"/>
    </source>
</evidence>
<evidence type="ECO:0000313" key="4">
    <source>
        <dbReference type="EMBL" id="KUG59843.1"/>
    </source>
</evidence>
<feature type="domain" description="HTH tetR-type" evidence="3">
    <location>
        <begin position="5"/>
        <end position="65"/>
    </location>
</feature>